<protein>
    <recommendedName>
        <fullName evidence="3">CCHC-type domain-containing protein</fullName>
    </recommendedName>
</protein>
<feature type="compositionally biased region" description="Basic residues" evidence="2">
    <location>
        <begin position="334"/>
        <end position="345"/>
    </location>
</feature>
<dbReference type="SMART" id="SM00343">
    <property type="entry name" value="ZnF_C2HC"/>
    <property type="match status" value="2"/>
</dbReference>
<feature type="compositionally biased region" description="Basic and acidic residues" evidence="2">
    <location>
        <begin position="177"/>
        <end position="266"/>
    </location>
</feature>
<accession>A0AAD9GKW2</accession>
<dbReference type="InterPro" id="IPR036875">
    <property type="entry name" value="Znf_CCHC_sf"/>
</dbReference>
<dbReference type="Gene3D" id="4.10.60.10">
    <property type="entry name" value="Zinc finger, CCHC-type"/>
    <property type="match status" value="1"/>
</dbReference>
<keyword evidence="1" id="KW-0479">Metal-binding</keyword>
<feature type="compositionally biased region" description="Basic residues" evidence="2">
    <location>
        <begin position="353"/>
        <end position="369"/>
    </location>
</feature>
<feature type="compositionally biased region" description="Acidic residues" evidence="2">
    <location>
        <begin position="287"/>
        <end position="297"/>
    </location>
</feature>
<gene>
    <name evidence="4" type="ORF">P3T76_007995</name>
</gene>
<evidence type="ECO:0000313" key="5">
    <source>
        <dbReference type="Proteomes" id="UP001259832"/>
    </source>
</evidence>
<dbReference type="Pfam" id="PF00098">
    <property type="entry name" value="zf-CCHC"/>
    <property type="match status" value="2"/>
</dbReference>
<feature type="domain" description="CCHC-type" evidence="3">
    <location>
        <begin position="755"/>
        <end position="771"/>
    </location>
</feature>
<reference evidence="4" key="1">
    <citation type="submission" date="2023-08" db="EMBL/GenBank/DDBJ databases">
        <title>Reference Genome Resource for the Citrus Pathogen Phytophthora citrophthora.</title>
        <authorList>
            <person name="Moller H."/>
            <person name="Coetzee B."/>
            <person name="Rose L.J."/>
            <person name="Van Niekerk J.M."/>
        </authorList>
    </citation>
    <scope>NUCLEOTIDE SEQUENCE</scope>
    <source>
        <strain evidence="4">STE-U-9442</strain>
    </source>
</reference>
<dbReference type="GO" id="GO:0003676">
    <property type="term" value="F:nucleic acid binding"/>
    <property type="evidence" value="ECO:0007669"/>
    <property type="project" value="InterPro"/>
</dbReference>
<dbReference type="PROSITE" id="PS50158">
    <property type="entry name" value="ZF_CCHC"/>
    <property type="match status" value="2"/>
</dbReference>
<evidence type="ECO:0000313" key="4">
    <source>
        <dbReference type="EMBL" id="KAK1940544.1"/>
    </source>
</evidence>
<feature type="region of interest" description="Disordered" evidence="2">
    <location>
        <begin position="1"/>
        <end position="84"/>
    </location>
</feature>
<feature type="compositionally biased region" description="Polar residues" evidence="2">
    <location>
        <begin position="70"/>
        <end position="83"/>
    </location>
</feature>
<feature type="compositionally biased region" description="Acidic residues" evidence="2">
    <location>
        <begin position="30"/>
        <end position="42"/>
    </location>
</feature>
<comment type="caution">
    <text evidence="4">The sequence shown here is derived from an EMBL/GenBank/DDBJ whole genome shotgun (WGS) entry which is preliminary data.</text>
</comment>
<proteinExistence type="predicted"/>
<feature type="domain" description="CCHC-type" evidence="3">
    <location>
        <begin position="737"/>
        <end position="750"/>
    </location>
</feature>
<organism evidence="4 5">
    <name type="scientific">Phytophthora citrophthora</name>
    <dbReference type="NCBI Taxonomy" id="4793"/>
    <lineage>
        <taxon>Eukaryota</taxon>
        <taxon>Sar</taxon>
        <taxon>Stramenopiles</taxon>
        <taxon>Oomycota</taxon>
        <taxon>Peronosporomycetes</taxon>
        <taxon>Peronosporales</taxon>
        <taxon>Peronosporaceae</taxon>
        <taxon>Phytophthora</taxon>
    </lineage>
</organism>
<sequence>MSTCTATVTASTKAARTTRSKKPNPRDVEEKAEDNDTGDDVEAPSRGAELEVVREAKERTRNRAVESFSDAATESLEAQTNEGLTDAELETFAKMVQRLETALSRSNAVNGDSMPGGMRELAEGLQKLTTQVANRFPDENDDAAERPQAEQQFVEPAEPMEVEENAAQILEVPIEPQRYEEQDAREHDQQHIEPRGVRQRVCEPWRDECRCGDVDGQHSQSRPRERVAHRNEYRRREDSGRGSRSQRRERGNGCRRSPADRHERREPRRQRSRSPPRRLARGGPPPDDNDSSDNSDSDSDHGRPHGNDIDGSDDNSEGESSSDSSNHSDDDRRRHPKLRQRGRRHEHQERPRARERRGRHDRNKRRAHRRSEERGGRHKRRAKNIKDLELPSFTPTPRASVSTWVDRIDLALKGARESGRGEWSDRSLYFILGNKLMESAARWWVNMDRRLHRKDRTWTKLKVALLRRYGPRVDKSAAEARVNARYRFKDEPYADFAAGLREAADRNEVSERVFLAQFYRCIDRTLRQLVKQPPRPVTLEEAVEKAIEIDDPMDYAVPTMLGVNQPAHPDPAVSTIATEEKRMVIIPGVGTLTIPIEKPVETVDENAVMKQVSDAMAVCNNQQGVYNVPAGVYEFPPGKSWNGRYWAVKQKPEKKKAKPKFKPDATKPRTRKLEKRAMVDSSSEEEKEVVPKRPKTTMTTAAVKRAAADESHYGTTRIVEVRHQTAGERERQPPGPCFHCGQEGHWSSQCTYEPRCFACRKRGHFARDCTDEEAKKRNDEYLRKRAEALQKPAGNESRA</sequence>
<dbReference type="Proteomes" id="UP001259832">
    <property type="component" value="Unassembled WGS sequence"/>
</dbReference>
<evidence type="ECO:0000259" key="3">
    <source>
        <dbReference type="PROSITE" id="PS50158"/>
    </source>
</evidence>
<feature type="compositionally biased region" description="Low complexity" evidence="2">
    <location>
        <begin position="1"/>
        <end position="15"/>
    </location>
</feature>
<feature type="region of interest" description="Disordered" evidence="2">
    <location>
        <begin position="651"/>
        <end position="698"/>
    </location>
</feature>
<dbReference type="GO" id="GO:0008270">
    <property type="term" value="F:zinc ion binding"/>
    <property type="evidence" value="ECO:0007669"/>
    <property type="project" value="UniProtKB-KW"/>
</dbReference>
<feature type="region of interest" description="Disordered" evidence="2">
    <location>
        <begin position="136"/>
        <end position="394"/>
    </location>
</feature>
<dbReference type="EMBL" id="JASMQC010000014">
    <property type="protein sequence ID" value="KAK1940544.1"/>
    <property type="molecule type" value="Genomic_DNA"/>
</dbReference>
<dbReference type="InterPro" id="IPR001878">
    <property type="entry name" value="Znf_CCHC"/>
</dbReference>
<dbReference type="AlphaFoldDB" id="A0AAD9GKW2"/>
<keyword evidence="1" id="KW-0863">Zinc-finger</keyword>
<evidence type="ECO:0000256" key="1">
    <source>
        <dbReference type="PROSITE-ProRule" id="PRU00047"/>
    </source>
</evidence>
<feature type="compositionally biased region" description="Basic and acidic residues" evidence="2">
    <location>
        <begin position="48"/>
        <end position="64"/>
    </location>
</feature>
<keyword evidence="1" id="KW-0862">Zinc</keyword>
<feature type="compositionally biased region" description="Basic residues" evidence="2">
    <location>
        <begin position="267"/>
        <end position="280"/>
    </location>
</feature>
<keyword evidence="5" id="KW-1185">Reference proteome</keyword>
<evidence type="ECO:0000256" key="2">
    <source>
        <dbReference type="SAM" id="MobiDB-lite"/>
    </source>
</evidence>
<feature type="compositionally biased region" description="Basic and acidic residues" evidence="2">
    <location>
        <begin position="298"/>
        <end position="308"/>
    </location>
</feature>
<dbReference type="SUPFAM" id="SSF57756">
    <property type="entry name" value="Retrovirus zinc finger-like domains"/>
    <property type="match status" value="1"/>
</dbReference>
<name>A0AAD9GKW2_9STRA</name>